<comment type="caution">
    <text evidence="9">The sequence shown here is derived from an EMBL/GenBank/DDBJ whole genome shotgun (WGS) entry which is preliminary data.</text>
</comment>
<keyword evidence="10" id="KW-1185">Reference proteome</keyword>
<dbReference type="Pfam" id="PF05096">
    <property type="entry name" value="Glu_cyclase_2"/>
    <property type="match status" value="1"/>
</dbReference>
<dbReference type="InterPro" id="IPR011044">
    <property type="entry name" value="Quino_amine_DH_bsu"/>
</dbReference>
<gene>
    <name evidence="9" type="ORF">IE077_003659</name>
</gene>
<evidence type="ECO:0000313" key="9">
    <source>
        <dbReference type="EMBL" id="KAF8820037.1"/>
    </source>
</evidence>
<dbReference type="Gene3D" id="1.20.1280.290">
    <property type="match status" value="2"/>
</dbReference>
<dbReference type="InterPro" id="IPR007788">
    <property type="entry name" value="QCT"/>
</dbReference>
<dbReference type="EMBL" id="JADAQX010000504">
    <property type="protein sequence ID" value="KAF8820037.1"/>
    <property type="molecule type" value="Genomic_DNA"/>
</dbReference>
<sequence>MELQNTQSDLPSEFSLKPPIRCKEAAFSPLRNQSMKLMEKCSPSTLYNSPLHSRVSKRNGAPFPIALLIGMLWLSILSLSQHIFGASGGWVPSFSFLGIGVVVATSLEDTSPSGWRPPAILKLSPETTNFTEYPHNTECFTEGYVMYEADKVLESCGMRGKSSLLNYFLSTGTVISRHPLPLEIFAEGIATIGEHIYILTYRSQKALVLDKDNKDVLHSLPFDTESLPHWKEGWGMTNDFNFTIYATDGTAKTGIIEIDALTFKVKRSRQVFCDKNGIIAQENLNELEFIPTESGGILLANIWYTSKIVVIDVPTGACIAIVELTDPELYTKAGVKAEHGMNGILWHPSLGDDIVVTGKNWDKAFRFPLLSSLRNLNLPTMQTSRDITKPYQSEFLLFVSFFFGVTYTLLWVLSFYPQVWMNFKRKRVDGMSFDLLVYNLVGYIAYSTYTVGQYVAQQAAHANNAVEPQDTFFAVHSLFICLILAIQCLIYYRGQQKVGNFALGLCGLYVVATVVIALFAAHGMVPWISTSATSNVPGENIWQHFIKTLTFFSFLGYVKATITIVKYMPQVHLNFVNKSTEGMSILNFTLDFLGGLLSLLQNVVDAWNYSDISFLVDNVPKLVISMSGLIYDSVLHGYKRVSDIEIQLSPISDEYKDDFPHTTTFFTKRKDGSPFDSSSSSPSTIDPFQ</sequence>
<evidence type="ECO:0000256" key="4">
    <source>
        <dbReference type="ARBA" id="ARBA00022737"/>
    </source>
</evidence>
<feature type="region of interest" description="Disordered" evidence="7">
    <location>
        <begin position="668"/>
        <end position="689"/>
    </location>
</feature>
<dbReference type="InterPro" id="IPR005282">
    <property type="entry name" value="LC_transporter"/>
</dbReference>
<feature type="transmembrane region" description="Helical" evidence="8">
    <location>
        <begin position="395"/>
        <end position="416"/>
    </location>
</feature>
<feature type="transmembrane region" description="Helical" evidence="8">
    <location>
        <begin position="63"/>
        <end position="84"/>
    </location>
</feature>
<evidence type="ECO:0000313" key="10">
    <source>
        <dbReference type="Proteomes" id="UP000823046"/>
    </source>
</evidence>
<feature type="compositionally biased region" description="Low complexity" evidence="7">
    <location>
        <begin position="674"/>
        <end position="683"/>
    </location>
</feature>
<feature type="transmembrane region" description="Helical" evidence="8">
    <location>
        <begin position="541"/>
        <end position="558"/>
    </location>
</feature>
<evidence type="ECO:0000256" key="1">
    <source>
        <dbReference type="ARBA" id="ARBA00004127"/>
    </source>
</evidence>
<keyword evidence="3 8" id="KW-0812">Transmembrane</keyword>
<evidence type="ECO:0000256" key="5">
    <source>
        <dbReference type="ARBA" id="ARBA00022989"/>
    </source>
</evidence>
<dbReference type="InterPro" id="IPR006603">
    <property type="entry name" value="PQ-loop_rpt"/>
</dbReference>
<feature type="transmembrane region" description="Helical" evidence="8">
    <location>
        <begin position="473"/>
        <end position="492"/>
    </location>
</feature>
<dbReference type="Pfam" id="PF04193">
    <property type="entry name" value="PQ-loop"/>
    <property type="match status" value="2"/>
</dbReference>
<organism evidence="9 10">
    <name type="scientific">Cardiosporidium cionae</name>
    <dbReference type="NCBI Taxonomy" id="476202"/>
    <lineage>
        <taxon>Eukaryota</taxon>
        <taxon>Sar</taxon>
        <taxon>Alveolata</taxon>
        <taxon>Apicomplexa</taxon>
        <taxon>Aconoidasida</taxon>
        <taxon>Nephromycida</taxon>
        <taxon>Cardiosporidium</taxon>
    </lineage>
</organism>
<proteinExistence type="predicted"/>
<dbReference type="SUPFAM" id="SSF50969">
    <property type="entry name" value="YVTN repeat-like/Quinoprotein amine dehydrogenase"/>
    <property type="match status" value="1"/>
</dbReference>
<keyword evidence="5 8" id="KW-1133">Transmembrane helix</keyword>
<evidence type="ECO:0000256" key="8">
    <source>
        <dbReference type="SAM" id="Phobius"/>
    </source>
</evidence>
<dbReference type="PANTHER" id="PTHR13131">
    <property type="entry name" value="CYSTINOSIN"/>
    <property type="match status" value="1"/>
</dbReference>
<feature type="transmembrane region" description="Helical" evidence="8">
    <location>
        <begin position="501"/>
        <end position="521"/>
    </location>
</feature>
<reference evidence="9 10" key="1">
    <citation type="journal article" date="2020" name="bioRxiv">
        <title>Metabolic contributions of an alphaproteobacterial endosymbiont in the apicomplexan Cardiosporidium cionae.</title>
        <authorList>
            <person name="Hunter E.S."/>
            <person name="Paight C.J."/>
            <person name="Lane C.E."/>
        </authorList>
    </citation>
    <scope>NUCLEOTIDE SEQUENCE [LARGE SCALE GENOMIC DNA]</scope>
    <source>
        <strain evidence="9">ESH_2018</strain>
    </source>
</reference>
<name>A0ABQ7J7T0_9APIC</name>
<keyword evidence="6 8" id="KW-0472">Membrane</keyword>
<keyword evidence="2" id="KW-0813">Transport</keyword>
<evidence type="ECO:0000256" key="7">
    <source>
        <dbReference type="SAM" id="MobiDB-lite"/>
    </source>
</evidence>
<keyword evidence="4" id="KW-0677">Repeat</keyword>
<evidence type="ECO:0000256" key="6">
    <source>
        <dbReference type="ARBA" id="ARBA00023136"/>
    </source>
</evidence>
<protein>
    <submittedName>
        <fullName evidence="9">Glutaminyl-peptide cyclotransferase</fullName>
    </submittedName>
</protein>
<dbReference type="SMART" id="SM00679">
    <property type="entry name" value="CTNS"/>
    <property type="match status" value="2"/>
</dbReference>
<evidence type="ECO:0000256" key="2">
    <source>
        <dbReference type="ARBA" id="ARBA00022448"/>
    </source>
</evidence>
<dbReference type="PANTHER" id="PTHR13131:SF5">
    <property type="entry name" value="CYSTINOSIN"/>
    <property type="match status" value="1"/>
</dbReference>
<dbReference type="Proteomes" id="UP000823046">
    <property type="component" value="Unassembled WGS sequence"/>
</dbReference>
<accession>A0ABQ7J7T0</accession>
<evidence type="ECO:0000256" key="3">
    <source>
        <dbReference type="ARBA" id="ARBA00022692"/>
    </source>
</evidence>
<comment type="subcellular location">
    <subcellularLocation>
        <location evidence="1">Endomembrane system</location>
        <topology evidence="1">Multi-pass membrane protein</topology>
    </subcellularLocation>
</comment>